<proteinExistence type="predicted"/>
<name>B6QFA7_TALMQ</name>
<feature type="compositionally biased region" description="Basic and acidic residues" evidence="1">
    <location>
        <begin position="171"/>
        <end position="180"/>
    </location>
</feature>
<dbReference type="Proteomes" id="UP000001294">
    <property type="component" value="Unassembled WGS sequence"/>
</dbReference>
<reference evidence="3" key="1">
    <citation type="journal article" date="2015" name="Genome Announc.">
        <title>Genome sequence of the AIDS-associated pathogen Penicillium marneffei (ATCC18224) and its near taxonomic relative Talaromyces stipitatus (ATCC10500).</title>
        <authorList>
            <person name="Nierman W.C."/>
            <person name="Fedorova-Abrams N.D."/>
            <person name="Andrianopoulos A."/>
        </authorList>
    </citation>
    <scope>NUCLEOTIDE SEQUENCE [LARGE SCALE GENOMIC DNA]</scope>
    <source>
        <strain evidence="3">ATCC 18224 / CBS 334.59 / QM 7333</strain>
    </source>
</reference>
<accession>B6QFA7</accession>
<feature type="region of interest" description="Disordered" evidence="1">
    <location>
        <begin position="160"/>
        <end position="236"/>
    </location>
</feature>
<evidence type="ECO:0000256" key="1">
    <source>
        <dbReference type="SAM" id="MobiDB-lite"/>
    </source>
</evidence>
<evidence type="ECO:0000313" key="2">
    <source>
        <dbReference type="EMBL" id="EEA24142.1"/>
    </source>
</evidence>
<feature type="region of interest" description="Disordered" evidence="1">
    <location>
        <begin position="80"/>
        <end position="144"/>
    </location>
</feature>
<sequence>MPERQSLRLKIPSEKLALIQQFMDGVKKKRKTRVNWKAGEKEAMLALREQYPKMPLKDFQETYYPDRTVKTLGALIRQLRKEPGKEEDTETGNEDHCHSNTPRLTRLKRPRRSGPFEYSDSEEEDSSSDEIIEDINPSGHCTPNKLTKSWGLQFIKLSHSAEAQSPPARRQAVEQRDPRLRSQTNASPQMPKNTTELASRPQTSPPETTTVGQDTGCAEPSTGSTGITPPLLDISLDRPVEHPGAELHVIIQDNQQQQTQLQAPNQELFSEALIRQEFAKEVTSIYAKLQTLCQFEEQLFAAVSQGRAQNSVLEKEYDIMKRDYGTMKKEYDEMKNGKDIEIAQLKESWQAERDALMQKNTRLGKGLEKMQDVLKDLEA</sequence>
<dbReference type="AlphaFoldDB" id="B6QFA7"/>
<feature type="compositionally biased region" description="Acidic residues" evidence="1">
    <location>
        <begin position="119"/>
        <end position="133"/>
    </location>
</feature>
<dbReference type="PhylomeDB" id="B6QFA7"/>
<dbReference type="VEuPathDB" id="FungiDB:PMAA_081520"/>
<dbReference type="HOGENOM" id="CLU_819344_0_0_1"/>
<dbReference type="EMBL" id="DS995901">
    <property type="protein sequence ID" value="EEA24142.1"/>
    <property type="molecule type" value="Genomic_DNA"/>
</dbReference>
<evidence type="ECO:0000313" key="3">
    <source>
        <dbReference type="Proteomes" id="UP000001294"/>
    </source>
</evidence>
<protein>
    <submittedName>
        <fullName evidence="2">Uncharacterized protein</fullName>
    </submittedName>
</protein>
<feature type="compositionally biased region" description="Polar residues" evidence="1">
    <location>
        <begin position="181"/>
        <end position="213"/>
    </location>
</feature>
<gene>
    <name evidence="2" type="ORF">PMAA_081520</name>
</gene>
<keyword evidence="3" id="KW-1185">Reference proteome</keyword>
<organism evidence="2 3">
    <name type="scientific">Talaromyces marneffei (strain ATCC 18224 / CBS 334.59 / QM 7333)</name>
    <name type="common">Penicillium marneffei</name>
    <dbReference type="NCBI Taxonomy" id="441960"/>
    <lineage>
        <taxon>Eukaryota</taxon>
        <taxon>Fungi</taxon>
        <taxon>Dikarya</taxon>
        <taxon>Ascomycota</taxon>
        <taxon>Pezizomycotina</taxon>
        <taxon>Eurotiomycetes</taxon>
        <taxon>Eurotiomycetidae</taxon>
        <taxon>Eurotiales</taxon>
        <taxon>Trichocomaceae</taxon>
        <taxon>Talaromyces</taxon>
        <taxon>Talaromyces sect. Talaromyces</taxon>
    </lineage>
</organism>
<dbReference type="OrthoDB" id="4227136at2759"/>